<feature type="domain" description="Sushi" evidence="9">
    <location>
        <begin position="24"/>
        <end position="81"/>
    </location>
</feature>
<evidence type="ECO:0000256" key="7">
    <source>
        <dbReference type="PROSITE-ProRule" id="PRU00302"/>
    </source>
</evidence>
<reference evidence="10" key="1">
    <citation type="submission" date="2025-08" db="UniProtKB">
        <authorList>
            <consortium name="Ensembl"/>
        </authorList>
    </citation>
    <scope>IDENTIFICATION</scope>
</reference>
<dbReference type="Proteomes" id="UP000264820">
    <property type="component" value="Unplaced"/>
</dbReference>
<dbReference type="PANTHER" id="PTHR45656:SF4">
    <property type="entry name" value="PROTEIN CBR-CLEC-78"/>
    <property type="match status" value="1"/>
</dbReference>
<evidence type="ECO:0000313" key="10">
    <source>
        <dbReference type="Ensembl" id="ENSHCOP00000025409.1"/>
    </source>
</evidence>
<dbReference type="CDD" id="cd00033">
    <property type="entry name" value="CCP"/>
    <property type="match status" value="4"/>
</dbReference>
<proteinExistence type="predicted"/>
<feature type="disulfide bond" evidence="7">
    <location>
        <begin position="229"/>
        <end position="256"/>
    </location>
</feature>
<evidence type="ECO:0000256" key="1">
    <source>
        <dbReference type="ARBA" id="ARBA00004370"/>
    </source>
</evidence>
<feature type="domain" description="Sushi" evidence="9">
    <location>
        <begin position="201"/>
        <end position="258"/>
    </location>
</feature>
<feature type="chain" id="PRO_5018763505" description="Sushi domain-containing protein" evidence="8">
    <location>
        <begin position="23"/>
        <end position="305"/>
    </location>
</feature>
<dbReference type="GO" id="GO:0016020">
    <property type="term" value="C:membrane"/>
    <property type="evidence" value="ECO:0007669"/>
    <property type="project" value="UniProtKB-SubCell"/>
</dbReference>
<dbReference type="SUPFAM" id="SSF57535">
    <property type="entry name" value="Complement control module/SCR domain"/>
    <property type="match status" value="4"/>
</dbReference>
<dbReference type="Ensembl" id="ENSHCOT00000026967.1">
    <property type="protein sequence ID" value="ENSHCOP00000025409.1"/>
    <property type="gene ID" value="ENSHCOG00000015574.1"/>
</dbReference>
<dbReference type="FunFam" id="2.10.70.10:FF:000011">
    <property type="entry name" value="CUB and sushi domain-containing protein 3 isoform A"/>
    <property type="match status" value="3"/>
</dbReference>
<evidence type="ECO:0000256" key="6">
    <source>
        <dbReference type="ARBA" id="ARBA00023180"/>
    </source>
</evidence>
<evidence type="ECO:0000256" key="5">
    <source>
        <dbReference type="ARBA" id="ARBA00023157"/>
    </source>
</evidence>
<dbReference type="GeneTree" id="ENSGT00940000155549"/>
<dbReference type="PROSITE" id="PS50923">
    <property type="entry name" value="SUSHI"/>
    <property type="match status" value="4"/>
</dbReference>
<name>A0A3Q2Z3Z4_HIPCM</name>
<dbReference type="Pfam" id="PF00084">
    <property type="entry name" value="Sushi"/>
    <property type="match status" value="4"/>
</dbReference>
<organism evidence="10 11">
    <name type="scientific">Hippocampus comes</name>
    <name type="common">Tiger tail seahorse</name>
    <dbReference type="NCBI Taxonomy" id="109280"/>
    <lineage>
        <taxon>Eukaryota</taxon>
        <taxon>Metazoa</taxon>
        <taxon>Chordata</taxon>
        <taxon>Craniata</taxon>
        <taxon>Vertebrata</taxon>
        <taxon>Euteleostomi</taxon>
        <taxon>Actinopterygii</taxon>
        <taxon>Neopterygii</taxon>
        <taxon>Teleostei</taxon>
        <taxon>Neoteleostei</taxon>
        <taxon>Acanthomorphata</taxon>
        <taxon>Syngnathiaria</taxon>
        <taxon>Syngnathiformes</taxon>
        <taxon>Syngnathoidei</taxon>
        <taxon>Syngnathidae</taxon>
        <taxon>Hippocampus</taxon>
    </lineage>
</organism>
<keyword evidence="2 8" id="KW-0732">Signal</keyword>
<feature type="domain" description="Sushi" evidence="9">
    <location>
        <begin position="141"/>
        <end position="198"/>
    </location>
</feature>
<keyword evidence="6" id="KW-0325">Glycoprotein</keyword>
<feature type="disulfide bond" evidence="7">
    <location>
        <begin position="52"/>
        <end position="79"/>
    </location>
</feature>
<sequence>MKGLNFFFFLFFLLLNLHTGDTAGSCGDPGIPSHGSREQTDFRIRSKVFFSCTEGYEMIGSAERMCFPNGTWSGMQPFCKPIQCGNPGTPSNGRVFRLDGTTFSHSVIYSCMDGYLLSGASTRLCLANGTWSGIQPNCTTVTCATPPAVSNGVLQGSDFEWGSSVSYSCSPGYELSFPAVLTCVANGKSTSPIVFVFFTAKFCGDPGTPAGGSREGRSFIYQSEVTFSCSPPFLLVGAATRLCQSDGSWSGTQPRCIGNRFEVEIMVITFHKDKRGNVAIYSLSFFFFFKSTNSMQGDKYNLLAG</sequence>
<comment type="caution">
    <text evidence="7">Lacks conserved residue(s) required for the propagation of feature annotation.</text>
</comment>
<dbReference type="InterPro" id="IPR051277">
    <property type="entry name" value="SEZ6_CSMD_C4BPB_Regulators"/>
</dbReference>
<dbReference type="InterPro" id="IPR035976">
    <property type="entry name" value="Sushi/SCR/CCP_sf"/>
</dbReference>
<evidence type="ECO:0000256" key="3">
    <source>
        <dbReference type="ARBA" id="ARBA00022737"/>
    </source>
</evidence>
<comment type="subcellular location">
    <subcellularLocation>
        <location evidence="1">Membrane</location>
    </subcellularLocation>
</comment>
<keyword evidence="4" id="KW-0472">Membrane</keyword>
<dbReference type="PANTHER" id="PTHR45656">
    <property type="entry name" value="PROTEIN CBR-CLEC-78"/>
    <property type="match status" value="1"/>
</dbReference>
<evidence type="ECO:0000313" key="11">
    <source>
        <dbReference type="Proteomes" id="UP000264820"/>
    </source>
</evidence>
<dbReference type="SMART" id="SM00032">
    <property type="entry name" value="CCP"/>
    <property type="match status" value="4"/>
</dbReference>
<feature type="domain" description="Sushi" evidence="9">
    <location>
        <begin position="82"/>
        <end position="140"/>
    </location>
</feature>
<evidence type="ECO:0000256" key="8">
    <source>
        <dbReference type="SAM" id="SignalP"/>
    </source>
</evidence>
<accession>A0A3Q2Z3Z4</accession>
<dbReference type="OMA" id="HRAYSAI"/>
<dbReference type="InterPro" id="IPR000436">
    <property type="entry name" value="Sushi_SCR_CCP_dom"/>
</dbReference>
<reference evidence="10" key="2">
    <citation type="submission" date="2025-09" db="UniProtKB">
        <authorList>
            <consortium name="Ensembl"/>
        </authorList>
    </citation>
    <scope>IDENTIFICATION</scope>
</reference>
<evidence type="ECO:0000259" key="9">
    <source>
        <dbReference type="PROSITE" id="PS50923"/>
    </source>
</evidence>
<feature type="signal peptide" evidence="8">
    <location>
        <begin position="1"/>
        <end position="22"/>
    </location>
</feature>
<dbReference type="Gene3D" id="2.10.70.10">
    <property type="entry name" value="Complement Module, domain 1"/>
    <property type="match status" value="4"/>
</dbReference>
<keyword evidence="3" id="KW-0677">Repeat</keyword>
<evidence type="ECO:0000256" key="2">
    <source>
        <dbReference type="ARBA" id="ARBA00022729"/>
    </source>
</evidence>
<protein>
    <recommendedName>
        <fullName evidence="9">Sushi domain-containing protein</fullName>
    </recommendedName>
</protein>
<dbReference type="AlphaFoldDB" id="A0A3Q2Z3Z4"/>
<keyword evidence="5 7" id="KW-1015">Disulfide bond</keyword>
<evidence type="ECO:0000256" key="4">
    <source>
        <dbReference type="ARBA" id="ARBA00023136"/>
    </source>
</evidence>
<keyword evidence="11" id="KW-1185">Reference proteome</keyword>
<feature type="disulfide bond" evidence="7">
    <location>
        <begin position="111"/>
        <end position="138"/>
    </location>
</feature>
<keyword evidence="7" id="KW-0768">Sushi</keyword>
<dbReference type="STRING" id="109280.ENSHCOP00000025409"/>